<comment type="caution">
    <text evidence="7">The sequence shown here is derived from an EMBL/GenBank/DDBJ whole genome shotgun (WGS) entry which is preliminary data.</text>
</comment>
<reference evidence="8" key="1">
    <citation type="journal article" date="2012" name="PLoS ONE">
        <title>Comparative analysis of genome sequences covering the seven cronobacter species.</title>
        <authorList>
            <person name="Joseph S."/>
            <person name="Desai P."/>
            <person name="Ji Y."/>
            <person name="Cummings C.A."/>
            <person name="Shih R."/>
            <person name="Degoricija L."/>
            <person name="Rico A."/>
            <person name="Brzoska P."/>
            <person name="Hamby S.E."/>
            <person name="Masood N."/>
            <person name="Hariri S."/>
            <person name="Sonbol H."/>
            <person name="Chuzhanova N."/>
            <person name="McClelland M."/>
            <person name="Furtado M.R."/>
            <person name="Forsythe S.J."/>
        </authorList>
    </citation>
    <scope>NUCLEOTIDE SEQUENCE [LARGE SCALE GENOMIC DNA]</scope>
    <source>
        <strain evidence="8">1210</strain>
    </source>
</reference>
<feature type="transmembrane region" description="Helical" evidence="5">
    <location>
        <begin position="12"/>
        <end position="38"/>
    </location>
</feature>
<dbReference type="PROSITE" id="PS50850">
    <property type="entry name" value="MFS"/>
    <property type="match status" value="1"/>
</dbReference>
<organism evidence="7 8">
    <name type="scientific">Cronobacter dublinensis 1210</name>
    <dbReference type="NCBI Taxonomy" id="1208656"/>
    <lineage>
        <taxon>Bacteria</taxon>
        <taxon>Pseudomonadati</taxon>
        <taxon>Pseudomonadota</taxon>
        <taxon>Gammaproteobacteria</taxon>
        <taxon>Enterobacterales</taxon>
        <taxon>Enterobacteriaceae</taxon>
        <taxon>Cronobacter</taxon>
    </lineage>
</organism>
<dbReference type="EMBL" id="CAKZ01000189">
    <property type="protein sequence ID" value="CCJ83161.1"/>
    <property type="molecule type" value="Genomic_DNA"/>
</dbReference>
<name>A0ABM9QC87_9ENTR</name>
<feature type="transmembrane region" description="Helical" evidence="5">
    <location>
        <begin position="344"/>
        <end position="364"/>
    </location>
</feature>
<evidence type="ECO:0000259" key="6">
    <source>
        <dbReference type="PROSITE" id="PS50850"/>
    </source>
</evidence>
<sequence length="404" mass="42618">MSNKNMYRQVLILASAQAIFQTVSVLVMTIGGLAGGLLAPSPGLATAPIAAMFLGTASATFPASMWMTRVGRKTGFCAGAVAGIAGGAIAGTGIITSSFVLLCIGTFMVGVYQSFAQFYRFAASEVSSDAFRPRAISLVMAGGIVAALAGPLLARVGSNLLTPQYLGSFIILAAISAVAVFILSRLRVPASVEKAVEQVPARPWQKVITQSAYLTALFGAATGYGIMILAMTATPLAMSHHAHSLSETSTVIQLHVLGMFLPSFFTGKLIERFGSIRIMLTGIVLYICHIGLALTGTGFYSFAGALIFVGLGWNFLYIGGTALVTTTFRPSEKGAAQAINDMTIFAVGLACSLSAGALLELLGWEKLNEMLIPWLAVAALALLWLAFRNRSMEGKRQMRLMDKY</sequence>
<evidence type="ECO:0000313" key="8">
    <source>
        <dbReference type="Proteomes" id="UP000009342"/>
    </source>
</evidence>
<dbReference type="SUPFAM" id="SSF103473">
    <property type="entry name" value="MFS general substrate transporter"/>
    <property type="match status" value="1"/>
</dbReference>
<feature type="domain" description="Major facilitator superfamily (MFS) profile" evidence="6">
    <location>
        <begin position="211"/>
        <end position="404"/>
    </location>
</feature>
<feature type="transmembrane region" description="Helical" evidence="5">
    <location>
        <begin position="135"/>
        <end position="153"/>
    </location>
</feature>
<proteinExistence type="predicted"/>
<dbReference type="Proteomes" id="UP000009342">
    <property type="component" value="Unassembled WGS sequence"/>
</dbReference>
<feature type="transmembrane region" description="Helical" evidence="5">
    <location>
        <begin position="75"/>
        <end position="93"/>
    </location>
</feature>
<feature type="transmembrane region" description="Helical" evidence="5">
    <location>
        <begin position="212"/>
        <end position="231"/>
    </location>
</feature>
<keyword evidence="1" id="KW-1003">Cell membrane</keyword>
<evidence type="ECO:0000256" key="2">
    <source>
        <dbReference type="ARBA" id="ARBA00022692"/>
    </source>
</evidence>
<feature type="transmembrane region" description="Helical" evidence="5">
    <location>
        <begin position="277"/>
        <end position="296"/>
    </location>
</feature>
<dbReference type="PANTHER" id="PTHR23534">
    <property type="entry name" value="MFS PERMEASE"/>
    <property type="match status" value="1"/>
</dbReference>
<feature type="transmembrane region" description="Helical" evidence="5">
    <location>
        <begin position="302"/>
        <end position="324"/>
    </location>
</feature>
<evidence type="ECO:0000256" key="3">
    <source>
        <dbReference type="ARBA" id="ARBA00022989"/>
    </source>
</evidence>
<feature type="transmembrane region" description="Helical" evidence="5">
    <location>
        <begin position="370"/>
        <end position="387"/>
    </location>
</feature>
<keyword evidence="2 5" id="KW-0812">Transmembrane</keyword>
<dbReference type="Gene3D" id="1.20.1250.20">
    <property type="entry name" value="MFS general substrate transporter like domains"/>
    <property type="match status" value="1"/>
</dbReference>
<evidence type="ECO:0000313" key="7">
    <source>
        <dbReference type="EMBL" id="CCJ83161.1"/>
    </source>
</evidence>
<dbReference type="PANTHER" id="PTHR23534:SF1">
    <property type="entry name" value="MAJOR FACILITATOR SUPERFAMILY PROTEIN"/>
    <property type="match status" value="1"/>
</dbReference>
<feature type="transmembrane region" description="Helical" evidence="5">
    <location>
        <begin position="165"/>
        <end position="184"/>
    </location>
</feature>
<dbReference type="InterPro" id="IPR020846">
    <property type="entry name" value="MFS_dom"/>
</dbReference>
<dbReference type="InterPro" id="IPR011701">
    <property type="entry name" value="MFS"/>
</dbReference>
<feature type="transmembrane region" description="Helical" evidence="5">
    <location>
        <begin position="44"/>
        <end position="63"/>
    </location>
</feature>
<evidence type="ECO:0000256" key="5">
    <source>
        <dbReference type="SAM" id="Phobius"/>
    </source>
</evidence>
<dbReference type="Pfam" id="PF07690">
    <property type="entry name" value="MFS_1"/>
    <property type="match status" value="1"/>
</dbReference>
<accession>A0ABM9QC87</accession>
<evidence type="ECO:0000256" key="1">
    <source>
        <dbReference type="ARBA" id="ARBA00022475"/>
    </source>
</evidence>
<keyword evidence="3 5" id="KW-1133">Transmembrane helix</keyword>
<gene>
    <name evidence="7" type="ORF">BN134_3934</name>
</gene>
<evidence type="ECO:0000256" key="4">
    <source>
        <dbReference type="ARBA" id="ARBA00023136"/>
    </source>
</evidence>
<keyword evidence="4 5" id="KW-0472">Membrane</keyword>
<keyword evidence="8" id="KW-1185">Reference proteome</keyword>
<feature type="transmembrane region" description="Helical" evidence="5">
    <location>
        <begin position="99"/>
        <end position="123"/>
    </location>
</feature>
<feature type="transmembrane region" description="Helical" evidence="5">
    <location>
        <begin position="251"/>
        <end position="270"/>
    </location>
</feature>
<dbReference type="InterPro" id="IPR036259">
    <property type="entry name" value="MFS_trans_sf"/>
</dbReference>
<protein>
    <submittedName>
        <fullName evidence="7">Major facilitator superfamily MFS_1</fullName>
    </submittedName>
</protein>